<dbReference type="WBParaSite" id="PgR022X_g012_t01">
    <property type="protein sequence ID" value="PgR022X_g012_t01"/>
    <property type="gene ID" value="PgR022X_g012"/>
</dbReference>
<dbReference type="GO" id="GO:0000266">
    <property type="term" value="P:mitochondrial fission"/>
    <property type="evidence" value="ECO:0007669"/>
    <property type="project" value="TreeGrafter"/>
</dbReference>
<dbReference type="InterPro" id="IPR030381">
    <property type="entry name" value="G_DYNAMIN_dom"/>
</dbReference>
<dbReference type="SUPFAM" id="SSF52540">
    <property type="entry name" value="P-loop containing nucleoside triphosphate hydrolases"/>
    <property type="match status" value="1"/>
</dbReference>
<dbReference type="GO" id="GO:0008017">
    <property type="term" value="F:microtubule binding"/>
    <property type="evidence" value="ECO:0007669"/>
    <property type="project" value="TreeGrafter"/>
</dbReference>
<keyword evidence="2" id="KW-1185">Reference proteome</keyword>
<dbReference type="GO" id="GO:0005525">
    <property type="term" value="F:GTP binding"/>
    <property type="evidence" value="ECO:0007669"/>
    <property type="project" value="InterPro"/>
</dbReference>
<dbReference type="PROSITE" id="PS51718">
    <property type="entry name" value="G_DYNAMIN_2"/>
    <property type="match status" value="1"/>
</dbReference>
<dbReference type="PANTHER" id="PTHR11566:SF67">
    <property type="entry name" value="DYNAMIN-LIKE 120 KDA PROTEIN, MITOCHONDRIAL"/>
    <property type="match status" value="1"/>
</dbReference>
<evidence type="ECO:0000259" key="1">
    <source>
        <dbReference type="PROSITE" id="PS51718"/>
    </source>
</evidence>
<dbReference type="InterPro" id="IPR022812">
    <property type="entry name" value="Dynamin"/>
</dbReference>
<evidence type="ECO:0000313" key="3">
    <source>
        <dbReference type="WBParaSite" id="PgR022X_g012_t01"/>
    </source>
</evidence>
<accession>A0A915B082</accession>
<feature type="domain" description="Dynamin-type G" evidence="1">
    <location>
        <begin position="27"/>
        <end position="72"/>
    </location>
</feature>
<proteinExistence type="predicted"/>
<dbReference type="Proteomes" id="UP000887569">
    <property type="component" value="Unplaced"/>
</dbReference>
<sequence>MTQTSLIGMYSEALELFTEYDSSYDTADNLRRVVVVKDQSAGKTSVLEMIAQVRILPLGSGEIMTRAPVKIT</sequence>
<evidence type="ECO:0000313" key="2">
    <source>
        <dbReference type="Proteomes" id="UP000887569"/>
    </source>
</evidence>
<dbReference type="InterPro" id="IPR045063">
    <property type="entry name" value="Dynamin_N"/>
</dbReference>
<organism evidence="2 3">
    <name type="scientific">Parascaris univalens</name>
    <name type="common">Nematode worm</name>
    <dbReference type="NCBI Taxonomy" id="6257"/>
    <lineage>
        <taxon>Eukaryota</taxon>
        <taxon>Metazoa</taxon>
        <taxon>Ecdysozoa</taxon>
        <taxon>Nematoda</taxon>
        <taxon>Chromadorea</taxon>
        <taxon>Rhabditida</taxon>
        <taxon>Spirurina</taxon>
        <taxon>Ascaridomorpha</taxon>
        <taxon>Ascaridoidea</taxon>
        <taxon>Ascarididae</taxon>
        <taxon>Parascaris</taxon>
    </lineage>
</organism>
<dbReference type="GO" id="GO:0048312">
    <property type="term" value="P:intracellular distribution of mitochondria"/>
    <property type="evidence" value="ECO:0007669"/>
    <property type="project" value="TreeGrafter"/>
</dbReference>
<protein>
    <submittedName>
        <fullName evidence="3">Dynamin-type G domain-containing protein</fullName>
    </submittedName>
</protein>
<dbReference type="GO" id="GO:0006897">
    <property type="term" value="P:endocytosis"/>
    <property type="evidence" value="ECO:0007669"/>
    <property type="project" value="TreeGrafter"/>
</dbReference>
<dbReference type="GO" id="GO:0005874">
    <property type="term" value="C:microtubule"/>
    <property type="evidence" value="ECO:0007669"/>
    <property type="project" value="TreeGrafter"/>
</dbReference>
<dbReference type="GO" id="GO:0003924">
    <property type="term" value="F:GTPase activity"/>
    <property type="evidence" value="ECO:0007669"/>
    <property type="project" value="TreeGrafter"/>
</dbReference>
<dbReference type="GO" id="GO:0031966">
    <property type="term" value="C:mitochondrial membrane"/>
    <property type="evidence" value="ECO:0007669"/>
    <property type="project" value="TreeGrafter"/>
</dbReference>
<dbReference type="Gene3D" id="3.40.50.300">
    <property type="entry name" value="P-loop containing nucleotide triphosphate hydrolases"/>
    <property type="match status" value="1"/>
</dbReference>
<dbReference type="InterPro" id="IPR027417">
    <property type="entry name" value="P-loop_NTPase"/>
</dbReference>
<name>A0A915B082_PARUN</name>
<dbReference type="AlphaFoldDB" id="A0A915B082"/>
<reference evidence="3" key="1">
    <citation type="submission" date="2022-11" db="UniProtKB">
        <authorList>
            <consortium name="WormBaseParasite"/>
        </authorList>
    </citation>
    <scope>IDENTIFICATION</scope>
</reference>
<dbReference type="GO" id="GO:0008053">
    <property type="term" value="P:mitochondrial fusion"/>
    <property type="evidence" value="ECO:0007669"/>
    <property type="project" value="TreeGrafter"/>
</dbReference>
<dbReference type="Pfam" id="PF00350">
    <property type="entry name" value="Dynamin_N"/>
    <property type="match status" value="1"/>
</dbReference>
<dbReference type="GO" id="GO:0005758">
    <property type="term" value="C:mitochondrial intermembrane space"/>
    <property type="evidence" value="ECO:0007669"/>
    <property type="project" value="TreeGrafter"/>
</dbReference>
<dbReference type="GO" id="GO:0016559">
    <property type="term" value="P:peroxisome fission"/>
    <property type="evidence" value="ECO:0007669"/>
    <property type="project" value="TreeGrafter"/>
</dbReference>
<dbReference type="PANTHER" id="PTHR11566">
    <property type="entry name" value="DYNAMIN"/>
    <property type="match status" value="1"/>
</dbReference>